<evidence type="ECO:0000256" key="3">
    <source>
        <dbReference type="ARBA" id="ARBA00023274"/>
    </source>
</evidence>
<dbReference type="PIRSF" id="PIRSF002158">
    <property type="entry name" value="Ribosomal_L2"/>
    <property type="match status" value="1"/>
</dbReference>
<sequence>MPVVKVKPTTNARRGMTVDTFSDITKKKPEKSLLVPLKKNAGRSHGKITIRHRGGGAKRMYRLIDFKQFTYKNATVESIEYDPNRSARIALISFDGGKGYMISPQGLKVGAELEFGEEAEPKTGNRMSLKRIPVGTQVFNIEIYPGRGAQLVRSAGVSAQIVGREEGFIHVRMPSGEIRLINENSWASIGNVSNPEHGLIKIGKAGRKRWMGIRPTVRGKAMNPVDHPHGGGEGGCDIGLIHPKTPWGAPALGYKTRRTPNKMVIRSRKKKR</sequence>
<comment type="similarity">
    <text evidence="1 5">Belongs to the universal ribosomal protein uL2 family.</text>
</comment>
<dbReference type="STRING" id="1618345.UT18_C0009G0013"/>
<evidence type="ECO:0000256" key="4">
    <source>
        <dbReference type="ARBA" id="ARBA00035242"/>
    </source>
</evidence>
<dbReference type="InterPro" id="IPR002171">
    <property type="entry name" value="Ribosomal_uL2"/>
</dbReference>
<keyword evidence="3 5" id="KW-0687">Ribonucleoprotein</keyword>
<keyword evidence="5" id="KW-0694">RNA-binding</keyword>
<dbReference type="Pfam" id="PF00181">
    <property type="entry name" value="Ribosomal_L2_N"/>
    <property type="match status" value="1"/>
</dbReference>
<dbReference type="FunFam" id="2.30.30.30:FF:000001">
    <property type="entry name" value="50S ribosomal protein L2"/>
    <property type="match status" value="1"/>
</dbReference>
<dbReference type="GO" id="GO:0002181">
    <property type="term" value="P:cytoplasmic translation"/>
    <property type="evidence" value="ECO:0007669"/>
    <property type="project" value="TreeGrafter"/>
</dbReference>
<gene>
    <name evidence="5" type="primary">rplB</name>
    <name evidence="8" type="ORF">UT18_C0009G0013</name>
</gene>
<dbReference type="PANTHER" id="PTHR13691">
    <property type="entry name" value="RIBOSOMAL PROTEIN L2"/>
    <property type="match status" value="1"/>
</dbReference>
<dbReference type="SUPFAM" id="SSF50104">
    <property type="entry name" value="Translation proteins SH3-like domain"/>
    <property type="match status" value="1"/>
</dbReference>
<reference evidence="8 9" key="1">
    <citation type="journal article" date="2015" name="Nature">
        <title>rRNA introns, odd ribosomes, and small enigmatic genomes across a large radiation of phyla.</title>
        <authorList>
            <person name="Brown C.T."/>
            <person name="Hug L.A."/>
            <person name="Thomas B.C."/>
            <person name="Sharon I."/>
            <person name="Castelle C.J."/>
            <person name="Singh A."/>
            <person name="Wilkins M.J."/>
            <person name="Williams K.H."/>
            <person name="Banfield J.F."/>
        </authorList>
    </citation>
    <scope>NUCLEOTIDE SEQUENCE [LARGE SCALE GENOMIC DNA]</scope>
</reference>
<evidence type="ECO:0000259" key="7">
    <source>
        <dbReference type="SMART" id="SM01383"/>
    </source>
</evidence>
<dbReference type="GO" id="GO:0019843">
    <property type="term" value="F:rRNA binding"/>
    <property type="evidence" value="ECO:0007669"/>
    <property type="project" value="UniProtKB-UniRule"/>
</dbReference>
<keyword evidence="5" id="KW-0699">rRNA-binding</keyword>
<keyword evidence="2 5" id="KW-0689">Ribosomal protein</keyword>
<dbReference type="GO" id="GO:0016740">
    <property type="term" value="F:transferase activity"/>
    <property type="evidence" value="ECO:0007669"/>
    <property type="project" value="InterPro"/>
</dbReference>
<dbReference type="InterPro" id="IPR014726">
    <property type="entry name" value="Ribosomal_uL2_dom3"/>
</dbReference>
<evidence type="ECO:0000256" key="1">
    <source>
        <dbReference type="ARBA" id="ARBA00005636"/>
    </source>
</evidence>
<proteinExistence type="inferred from homology"/>
<dbReference type="PANTHER" id="PTHR13691:SF5">
    <property type="entry name" value="LARGE RIBOSOMAL SUBUNIT PROTEIN UL2M"/>
    <property type="match status" value="1"/>
</dbReference>
<organism evidence="8 9">
    <name type="scientific">candidate division CPR2 bacterium GW2011_GWC2_39_10</name>
    <dbReference type="NCBI Taxonomy" id="1618345"/>
    <lineage>
        <taxon>Bacteria</taxon>
        <taxon>Bacteria division CPR2</taxon>
    </lineage>
</organism>
<evidence type="ECO:0000256" key="5">
    <source>
        <dbReference type="HAMAP-Rule" id="MF_01320"/>
    </source>
</evidence>
<dbReference type="Proteomes" id="UP000034207">
    <property type="component" value="Unassembled WGS sequence"/>
</dbReference>
<dbReference type="FunFam" id="4.10.950.10:FF:000001">
    <property type="entry name" value="50S ribosomal protein L2"/>
    <property type="match status" value="1"/>
</dbReference>
<dbReference type="Gene3D" id="2.30.30.30">
    <property type="match status" value="1"/>
</dbReference>
<name>A0A0G0LUC7_UNCC2</name>
<dbReference type="SMART" id="SM01382">
    <property type="entry name" value="Ribosomal_L2_C"/>
    <property type="match status" value="1"/>
</dbReference>
<feature type="domain" description="Large ribosomal subunit protein uL2 RNA-binding" evidence="7">
    <location>
        <begin position="42"/>
        <end position="115"/>
    </location>
</feature>
<protein>
    <recommendedName>
        <fullName evidence="4 5">Large ribosomal subunit protein uL2</fullName>
    </recommendedName>
</protein>
<dbReference type="HAMAP" id="MF_01320_B">
    <property type="entry name" value="Ribosomal_uL2_B"/>
    <property type="match status" value="1"/>
</dbReference>
<evidence type="ECO:0000313" key="9">
    <source>
        <dbReference type="Proteomes" id="UP000034207"/>
    </source>
</evidence>
<dbReference type="InterPro" id="IPR012340">
    <property type="entry name" value="NA-bd_OB-fold"/>
</dbReference>
<dbReference type="Gene3D" id="2.40.50.140">
    <property type="entry name" value="Nucleic acid-binding proteins"/>
    <property type="match status" value="1"/>
</dbReference>
<dbReference type="InterPro" id="IPR022669">
    <property type="entry name" value="Ribosomal_uL2_C"/>
</dbReference>
<evidence type="ECO:0000256" key="2">
    <source>
        <dbReference type="ARBA" id="ARBA00022980"/>
    </source>
</evidence>
<comment type="subunit">
    <text evidence="5">Part of the 50S ribosomal subunit. Forms a bridge to the 30S subunit in the 70S ribosome.</text>
</comment>
<dbReference type="GO" id="GO:0015934">
    <property type="term" value="C:large ribosomal subunit"/>
    <property type="evidence" value="ECO:0007669"/>
    <property type="project" value="InterPro"/>
</dbReference>
<dbReference type="AlphaFoldDB" id="A0A0G0LUC7"/>
<dbReference type="SUPFAM" id="SSF50249">
    <property type="entry name" value="Nucleic acid-binding proteins"/>
    <property type="match status" value="1"/>
</dbReference>
<dbReference type="EMBL" id="LBVV01000009">
    <property type="protein sequence ID" value="KKQ94602.1"/>
    <property type="molecule type" value="Genomic_DNA"/>
</dbReference>
<dbReference type="SMART" id="SM01383">
    <property type="entry name" value="Ribosomal_L2"/>
    <property type="match status" value="1"/>
</dbReference>
<dbReference type="InterPro" id="IPR014722">
    <property type="entry name" value="Rib_uL2_dom2"/>
</dbReference>
<dbReference type="Pfam" id="PF03947">
    <property type="entry name" value="Ribosomal_L2_C"/>
    <property type="match status" value="1"/>
</dbReference>
<dbReference type="InterPro" id="IPR005880">
    <property type="entry name" value="Ribosomal_uL2_bac/org-type"/>
</dbReference>
<comment type="function">
    <text evidence="5">One of the primary rRNA binding proteins. Required for association of the 30S and 50S subunits to form the 70S ribosome, for tRNA binding and peptide bond formation. It has been suggested to have peptidyltransferase activity; this is somewhat controversial. Makes several contacts with the 16S rRNA in the 70S ribosome.</text>
</comment>
<dbReference type="Gene3D" id="4.10.950.10">
    <property type="entry name" value="Ribosomal protein L2, domain 3"/>
    <property type="match status" value="1"/>
</dbReference>
<dbReference type="PATRIC" id="fig|1618345.3.peg.551"/>
<evidence type="ECO:0000259" key="6">
    <source>
        <dbReference type="SMART" id="SM01382"/>
    </source>
</evidence>
<feature type="domain" description="Large ribosomal subunit protein uL2 C-terminal" evidence="6">
    <location>
        <begin position="121"/>
        <end position="250"/>
    </location>
</feature>
<comment type="caution">
    <text evidence="8">The sequence shown here is derived from an EMBL/GenBank/DDBJ whole genome shotgun (WGS) entry which is preliminary data.</text>
</comment>
<dbReference type="InterPro" id="IPR022666">
    <property type="entry name" value="Ribosomal_uL2_RNA-bd_dom"/>
</dbReference>
<evidence type="ECO:0000313" key="8">
    <source>
        <dbReference type="EMBL" id="KKQ94602.1"/>
    </source>
</evidence>
<accession>A0A0G0LUC7</accession>
<dbReference type="InterPro" id="IPR008991">
    <property type="entry name" value="Translation_prot_SH3-like_sf"/>
</dbReference>
<dbReference type="GO" id="GO:0003735">
    <property type="term" value="F:structural constituent of ribosome"/>
    <property type="evidence" value="ECO:0007669"/>
    <property type="project" value="InterPro"/>
</dbReference>
<dbReference type="NCBIfam" id="TIGR01171">
    <property type="entry name" value="rplB_bact"/>
    <property type="match status" value="1"/>
</dbReference>